<dbReference type="Pfam" id="PF00071">
    <property type="entry name" value="Ras"/>
    <property type="match status" value="1"/>
</dbReference>
<dbReference type="AlphaFoldDB" id="A0AAW1RMS2"/>
<accession>A0AAW1RMS2</accession>
<keyword evidence="1" id="KW-0547">Nucleotide-binding</keyword>
<protein>
    <submittedName>
        <fullName evidence="3">Uncharacterized protein</fullName>
    </submittedName>
</protein>
<dbReference type="GO" id="GO:0003924">
    <property type="term" value="F:GTPase activity"/>
    <property type="evidence" value="ECO:0007669"/>
    <property type="project" value="InterPro"/>
</dbReference>
<feature type="region of interest" description="Disordered" evidence="2">
    <location>
        <begin position="133"/>
        <end position="167"/>
    </location>
</feature>
<dbReference type="PRINTS" id="PR00449">
    <property type="entry name" value="RASTRNSFRMNG"/>
</dbReference>
<dbReference type="SUPFAM" id="SSF52540">
    <property type="entry name" value="P-loop containing nucleoside triphosphate hydrolases"/>
    <property type="match status" value="1"/>
</dbReference>
<dbReference type="SMART" id="SM00175">
    <property type="entry name" value="RAB"/>
    <property type="match status" value="1"/>
</dbReference>
<dbReference type="Gene3D" id="3.40.50.300">
    <property type="entry name" value="P-loop containing nucleotide triphosphate hydrolases"/>
    <property type="match status" value="1"/>
</dbReference>
<dbReference type="NCBIfam" id="TIGR00231">
    <property type="entry name" value="small_GTP"/>
    <property type="match status" value="1"/>
</dbReference>
<dbReference type="EMBL" id="JALJOU010000030">
    <property type="protein sequence ID" value="KAK9834963.1"/>
    <property type="molecule type" value="Genomic_DNA"/>
</dbReference>
<dbReference type="FunFam" id="3.40.50.300:FF:001447">
    <property type="entry name" value="Ras-related protein Rab-1B"/>
    <property type="match status" value="1"/>
</dbReference>
<evidence type="ECO:0000256" key="2">
    <source>
        <dbReference type="SAM" id="MobiDB-lite"/>
    </source>
</evidence>
<comment type="caution">
    <text evidence="3">The sequence shown here is derived from an EMBL/GenBank/DDBJ whole genome shotgun (WGS) entry which is preliminary data.</text>
</comment>
<evidence type="ECO:0000313" key="4">
    <source>
        <dbReference type="Proteomes" id="UP001445335"/>
    </source>
</evidence>
<name>A0AAW1RMS2_9CHLO</name>
<gene>
    <name evidence="3" type="ORF">WJX81_000121</name>
</gene>
<dbReference type="InterPro" id="IPR027417">
    <property type="entry name" value="P-loop_NTPase"/>
</dbReference>
<dbReference type="InterPro" id="IPR001806">
    <property type="entry name" value="Small_GTPase"/>
</dbReference>
<dbReference type="SMART" id="SM00174">
    <property type="entry name" value="RHO"/>
    <property type="match status" value="1"/>
</dbReference>
<feature type="compositionally biased region" description="Low complexity" evidence="2">
    <location>
        <begin position="137"/>
        <end position="165"/>
    </location>
</feature>
<dbReference type="PANTHER" id="PTHR47978">
    <property type="match status" value="1"/>
</dbReference>
<dbReference type="PROSITE" id="PS51419">
    <property type="entry name" value="RAB"/>
    <property type="match status" value="1"/>
</dbReference>
<dbReference type="InterPro" id="IPR005225">
    <property type="entry name" value="Small_GTP-bd"/>
</dbReference>
<evidence type="ECO:0000313" key="3">
    <source>
        <dbReference type="EMBL" id="KAK9834963.1"/>
    </source>
</evidence>
<reference evidence="3 4" key="1">
    <citation type="journal article" date="2024" name="Nat. Commun.">
        <title>Phylogenomics reveals the evolutionary origins of lichenization in chlorophyte algae.</title>
        <authorList>
            <person name="Puginier C."/>
            <person name="Libourel C."/>
            <person name="Otte J."/>
            <person name="Skaloud P."/>
            <person name="Haon M."/>
            <person name="Grisel S."/>
            <person name="Petersen M."/>
            <person name="Berrin J.G."/>
            <person name="Delaux P.M."/>
            <person name="Dal Grande F."/>
            <person name="Keller J."/>
        </authorList>
    </citation>
    <scope>NUCLEOTIDE SEQUENCE [LARGE SCALE GENOMIC DNA]</scope>
    <source>
        <strain evidence="3 4">SAG 245.80</strain>
    </source>
</reference>
<dbReference type="SMART" id="SM00173">
    <property type="entry name" value="RAS"/>
    <property type="match status" value="1"/>
</dbReference>
<organism evidence="3 4">
    <name type="scientific">Elliptochloris bilobata</name>
    <dbReference type="NCBI Taxonomy" id="381761"/>
    <lineage>
        <taxon>Eukaryota</taxon>
        <taxon>Viridiplantae</taxon>
        <taxon>Chlorophyta</taxon>
        <taxon>core chlorophytes</taxon>
        <taxon>Trebouxiophyceae</taxon>
        <taxon>Trebouxiophyceae incertae sedis</taxon>
        <taxon>Elliptochloris clade</taxon>
        <taxon>Elliptochloris</taxon>
    </lineage>
</organism>
<proteinExistence type="predicted"/>
<keyword evidence="4" id="KW-1185">Reference proteome</keyword>
<sequence length="236" mass="25058">MARVDVKVVLLGQQSVGKSCLVDRYINNAFEAKQKNTIGAAFAAKKVKVSSGRVVSLGVWDTAGAERFESLSRMYYNGARAAVVCFDPADRLSFEKAMFWVRELRDTQPECRVYLAMTKCDLLEDPPALGPADALVAAPGSDDSAGAESAASKQSASSTSLASHSGLRREVSDEDVASFAKSVALPRYGPAKVFPTSARHGRGVAALFQEIGEDLSAGLSAEEPRPPEGNMPSALN</sequence>
<dbReference type="GO" id="GO:0005525">
    <property type="term" value="F:GTP binding"/>
    <property type="evidence" value="ECO:0007669"/>
    <property type="project" value="InterPro"/>
</dbReference>
<dbReference type="Proteomes" id="UP001445335">
    <property type="component" value="Unassembled WGS sequence"/>
</dbReference>
<evidence type="ECO:0000256" key="1">
    <source>
        <dbReference type="ARBA" id="ARBA00022741"/>
    </source>
</evidence>
<feature type="region of interest" description="Disordered" evidence="2">
    <location>
        <begin position="216"/>
        <end position="236"/>
    </location>
</feature>